<comment type="caution">
    <text evidence="2">The sequence shown here is derived from an EMBL/GenBank/DDBJ whole genome shotgun (WGS) entry which is preliminary data.</text>
</comment>
<sequence length="155" mass="17716">MSHFVTGVTDLVKEEYRTTMLHDDMTVARLMVYAKSIEESKLKRMATNLKRVGYSDHEQTRVKNRAQTQEEPRSANVKFYKGGESQNEKPTCSNCGNRHFGKCLAGTRGCYGCGKDNHNDDSQINRRFCALRARGSKPDENDDDDDGKSLYLYYI</sequence>
<dbReference type="AlphaFoldDB" id="A0A6N2C4B7"/>
<protein>
    <recommendedName>
        <fullName evidence="3">CCHC-type domain-containing protein</fullName>
    </recommendedName>
</protein>
<evidence type="ECO:0000256" key="1">
    <source>
        <dbReference type="SAM" id="MobiDB-lite"/>
    </source>
</evidence>
<reference evidence="2" key="1">
    <citation type="submission" date="2019-05" db="EMBL/GenBank/DDBJ databases">
        <title>The de novo reference genome and transcriptome assemblies of the wild tomato species Solanum chilense.</title>
        <authorList>
            <person name="Stam R."/>
            <person name="Nosenko T."/>
            <person name="Hoerger A.C."/>
            <person name="Stephan W."/>
            <person name="Seidel M.A."/>
            <person name="Kuhn J.M.M."/>
            <person name="Haberer G."/>
            <person name="Tellier A."/>
        </authorList>
    </citation>
    <scope>NUCLEOTIDE SEQUENCE</scope>
    <source>
        <tissue evidence="2">Mature leaves</tissue>
    </source>
</reference>
<evidence type="ECO:0000313" key="2">
    <source>
        <dbReference type="EMBL" id="TMX01318.1"/>
    </source>
</evidence>
<gene>
    <name evidence="2" type="ORF">EJD97_024722</name>
</gene>
<proteinExistence type="predicted"/>
<organism evidence="2">
    <name type="scientific">Solanum chilense</name>
    <name type="common">Tomato</name>
    <name type="synonym">Lycopersicon chilense</name>
    <dbReference type="NCBI Taxonomy" id="4083"/>
    <lineage>
        <taxon>Eukaryota</taxon>
        <taxon>Viridiplantae</taxon>
        <taxon>Streptophyta</taxon>
        <taxon>Embryophyta</taxon>
        <taxon>Tracheophyta</taxon>
        <taxon>Spermatophyta</taxon>
        <taxon>Magnoliopsida</taxon>
        <taxon>eudicotyledons</taxon>
        <taxon>Gunneridae</taxon>
        <taxon>Pentapetalae</taxon>
        <taxon>asterids</taxon>
        <taxon>lamiids</taxon>
        <taxon>Solanales</taxon>
        <taxon>Solanaceae</taxon>
        <taxon>Solanoideae</taxon>
        <taxon>Solaneae</taxon>
        <taxon>Solanum</taxon>
        <taxon>Solanum subgen. Lycopersicon</taxon>
    </lineage>
</organism>
<accession>A0A6N2C4B7</accession>
<evidence type="ECO:0008006" key="3">
    <source>
        <dbReference type="Google" id="ProtNLM"/>
    </source>
</evidence>
<feature type="region of interest" description="Disordered" evidence="1">
    <location>
        <begin position="55"/>
        <end position="88"/>
    </location>
</feature>
<name>A0A6N2C4B7_SOLCI</name>
<dbReference type="EMBL" id="RXGB01000883">
    <property type="protein sequence ID" value="TMX01318.1"/>
    <property type="molecule type" value="Genomic_DNA"/>
</dbReference>